<dbReference type="Proteomes" id="UP000243065">
    <property type="component" value="Unassembled WGS sequence"/>
</dbReference>
<dbReference type="Pfam" id="PF06727">
    <property type="entry name" value="DUF1207"/>
    <property type="match status" value="1"/>
</dbReference>
<proteinExistence type="predicted"/>
<accession>A0A656D510</accession>
<protein>
    <recommendedName>
        <fullName evidence="3">DUF1207 domain-containing protein</fullName>
    </recommendedName>
</protein>
<dbReference type="AlphaFoldDB" id="A0A656D510"/>
<sequence>MVLREQGIFRILFILSFVSVLSAQVKVVESSGLNFKCLTASFYEPKMGVMKYLDRNSLKVDIGNSLDLIEVKNKNYSISFGADFFAYVLVNNHGFLILRVEAIDGFFGGNMSVRKGNFSSRLRILHHSAHLVDEYGELDRKPFPFTGEFADLIFAFTDKFYRLYGGLSYMFRIKPSDVRKFYFQSGLELFKDLDSFVFIFAYDVKFIDEILSFNSTAGVKLGRWNSRGVLIYFMFYDGFDIYGQYFNLKRKFTGLGCSFEF</sequence>
<evidence type="ECO:0008006" key="3">
    <source>
        <dbReference type="Google" id="ProtNLM"/>
    </source>
</evidence>
<dbReference type="EMBL" id="CZVU01000019">
    <property type="protein sequence ID" value="CUS99428.1"/>
    <property type="molecule type" value="Genomic_DNA"/>
</dbReference>
<dbReference type="InterPro" id="IPR009599">
    <property type="entry name" value="DUF1207"/>
</dbReference>
<organism evidence="1 2">
    <name type="scientific">Kryptobacter tengchongensis</name>
    <dbReference type="NCBI Taxonomy" id="1643429"/>
    <lineage>
        <taxon>Bacteria</taxon>
        <taxon>Pseudomonadati</taxon>
        <taxon>Candidatus Kryptoniota</taxon>
        <taxon>Candidatus Kryptobacter</taxon>
    </lineage>
</organism>
<evidence type="ECO:0000313" key="1">
    <source>
        <dbReference type="EMBL" id="CUS99428.1"/>
    </source>
</evidence>
<reference evidence="1 2" key="1">
    <citation type="submission" date="2015-11" db="EMBL/GenBank/DDBJ databases">
        <authorList>
            <person name="Varghese N."/>
        </authorList>
    </citation>
    <scope>NUCLEOTIDE SEQUENCE [LARGE SCALE GENOMIC DNA]</scope>
    <source>
        <strain evidence="1 2">JGI-24</strain>
    </source>
</reference>
<keyword evidence="2" id="KW-1185">Reference proteome</keyword>
<gene>
    <name evidence="1" type="ORF">JGI24_00606</name>
</gene>
<evidence type="ECO:0000313" key="2">
    <source>
        <dbReference type="Proteomes" id="UP000243065"/>
    </source>
</evidence>
<name>A0A656D510_KRYT1</name>